<dbReference type="Pfam" id="PF02949">
    <property type="entry name" value="7tm_6"/>
    <property type="match status" value="1"/>
</dbReference>
<feature type="transmembrane region" description="Helical" evidence="9">
    <location>
        <begin position="16"/>
        <end position="36"/>
    </location>
</feature>
<keyword evidence="8" id="KW-0807">Transducer</keyword>
<organism evidence="10 11">
    <name type="scientific">Aphis craccivora</name>
    <name type="common">Cowpea aphid</name>
    <dbReference type="NCBI Taxonomy" id="307492"/>
    <lineage>
        <taxon>Eukaryota</taxon>
        <taxon>Metazoa</taxon>
        <taxon>Ecdysozoa</taxon>
        <taxon>Arthropoda</taxon>
        <taxon>Hexapoda</taxon>
        <taxon>Insecta</taxon>
        <taxon>Pterygota</taxon>
        <taxon>Neoptera</taxon>
        <taxon>Paraneoptera</taxon>
        <taxon>Hemiptera</taxon>
        <taxon>Sternorrhyncha</taxon>
        <taxon>Aphidomorpha</taxon>
        <taxon>Aphidoidea</taxon>
        <taxon>Aphididae</taxon>
        <taxon>Aphidini</taxon>
        <taxon>Aphis</taxon>
        <taxon>Aphis</taxon>
    </lineage>
</organism>
<keyword evidence="11" id="KW-1185">Reference proteome</keyword>
<evidence type="ECO:0000256" key="7">
    <source>
        <dbReference type="ARBA" id="ARBA00023170"/>
    </source>
</evidence>
<evidence type="ECO:0000256" key="3">
    <source>
        <dbReference type="ARBA" id="ARBA00022692"/>
    </source>
</evidence>
<dbReference type="AlphaFoldDB" id="A0A6G0YWZ9"/>
<evidence type="ECO:0000313" key="11">
    <source>
        <dbReference type="Proteomes" id="UP000478052"/>
    </source>
</evidence>
<keyword evidence="3 9" id="KW-0812">Transmembrane</keyword>
<evidence type="ECO:0000256" key="5">
    <source>
        <dbReference type="ARBA" id="ARBA00022989"/>
    </source>
</evidence>
<keyword evidence="6 9" id="KW-0472">Membrane</keyword>
<sequence>SKVLLTEPSTQKFVNLFKIGIGVVYLCLQLFLYCHLFDNIHLNIQSVNLGIYSSNWTNMDLKFKKLLLLAMQMNKANEIMMKASMKKIINFQLFASVLTTSYNIVSVMIKGTHEAFQYYELVI</sequence>
<dbReference type="GO" id="GO:0005549">
    <property type="term" value="F:odorant binding"/>
    <property type="evidence" value="ECO:0007669"/>
    <property type="project" value="InterPro"/>
</dbReference>
<dbReference type="GO" id="GO:0016020">
    <property type="term" value="C:membrane"/>
    <property type="evidence" value="ECO:0007669"/>
    <property type="project" value="UniProtKB-SubCell"/>
</dbReference>
<comment type="caution">
    <text evidence="10">The sequence shown here is derived from an EMBL/GenBank/DDBJ whole genome shotgun (WGS) entry which is preliminary data.</text>
</comment>
<feature type="non-terminal residue" evidence="10">
    <location>
        <position position="1"/>
    </location>
</feature>
<keyword evidence="7" id="KW-0675">Receptor</keyword>
<evidence type="ECO:0000313" key="10">
    <source>
        <dbReference type="EMBL" id="KAF0762379.1"/>
    </source>
</evidence>
<comment type="subcellular location">
    <subcellularLocation>
        <location evidence="1">Membrane</location>
        <topology evidence="1">Multi-pass membrane protein</topology>
    </subcellularLocation>
</comment>
<evidence type="ECO:0000256" key="4">
    <source>
        <dbReference type="ARBA" id="ARBA00022725"/>
    </source>
</evidence>
<feature type="non-terminal residue" evidence="10">
    <location>
        <position position="123"/>
    </location>
</feature>
<dbReference type="EMBL" id="VUJU01002159">
    <property type="protein sequence ID" value="KAF0762379.1"/>
    <property type="molecule type" value="Genomic_DNA"/>
</dbReference>
<evidence type="ECO:0000256" key="9">
    <source>
        <dbReference type="SAM" id="Phobius"/>
    </source>
</evidence>
<evidence type="ECO:0000256" key="8">
    <source>
        <dbReference type="ARBA" id="ARBA00023224"/>
    </source>
</evidence>
<feature type="transmembrane region" description="Helical" evidence="9">
    <location>
        <begin position="88"/>
        <end position="109"/>
    </location>
</feature>
<keyword evidence="5 9" id="KW-1133">Transmembrane helix</keyword>
<dbReference type="InterPro" id="IPR004117">
    <property type="entry name" value="7tm6_olfct_rcpt"/>
</dbReference>
<reference evidence="10 11" key="1">
    <citation type="submission" date="2019-08" db="EMBL/GenBank/DDBJ databases">
        <title>Whole genome of Aphis craccivora.</title>
        <authorList>
            <person name="Voronova N.V."/>
            <person name="Shulinski R.S."/>
            <person name="Bandarenka Y.V."/>
            <person name="Zhorov D.G."/>
            <person name="Warner D."/>
        </authorList>
    </citation>
    <scope>NUCLEOTIDE SEQUENCE [LARGE SCALE GENOMIC DNA]</scope>
    <source>
        <strain evidence="10">180601</strain>
        <tissue evidence="10">Whole Body</tissue>
    </source>
</reference>
<keyword evidence="2" id="KW-0716">Sensory transduction</keyword>
<dbReference type="GO" id="GO:0004984">
    <property type="term" value="F:olfactory receptor activity"/>
    <property type="evidence" value="ECO:0007669"/>
    <property type="project" value="InterPro"/>
</dbReference>
<gene>
    <name evidence="10" type="ORF">FWK35_00012118</name>
</gene>
<proteinExistence type="predicted"/>
<dbReference type="GO" id="GO:0007165">
    <property type="term" value="P:signal transduction"/>
    <property type="evidence" value="ECO:0007669"/>
    <property type="project" value="UniProtKB-KW"/>
</dbReference>
<dbReference type="OrthoDB" id="6619369at2759"/>
<evidence type="ECO:0000256" key="2">
    <source>
        <dbReference type="ARBA" id="ARBA00022606"/>
    </source>
</evidence>
<accession>A0A6G0YWZ9</accession>
<evidence type="ECO:0000256" key="1">
    <source>
        <dbReference type="ARBA" id="ARBA00004141"/>
    </source>
</evidence>
<protein>
    <submittedName>
        <fullName evidence="10">Uncharacterized protein</fullName>
    </submittedName>
</protein>
<keyword evidence="4" id="KW-0552">Olfaction</keyword>
<dbReference type="Proteomes" id="UP000478052">
    <property type="component" value="Unassembled WGS sequence"/>
</dbReference>
<evidence type="ECO:0000256" key="6">
    <source>
        <dbReference type="ARBA" id="ARBA00023136"/>
    </source>
</evidence>
<name>A0A6G0YWZ9_APHCR</name>